<dbReference type="STRING" id="118168.MC7420_2635"/>
<keyword evidence="8" id="KW-0067">ATP-binding</keyword>
<feature type="compositionally biased region" description="Polar residues" evidence="10">
    <location>
        <begin position="1"/>
        <end position="22"/>
    </location>
</feature>
<dbReference type="HOGENOM" id="CLU_010123_0_0_3"/>
<dbReference type="InterPro" id="IPR014001">
    <property type="entry name" value="Helicase_ATP-bd"/>
</dbReference>
<dbReference type="InterPro" id="IPR006483">
    <property type="entry name" value="CRISPR-assoc_Cas3_HD"/>
</dbReference>
<dbReference type="Proteomes" id="UP000003835">
    <property type="component" value="Unassembled WGS sequence"/>
</dbReference>
<organism evidence="13 14">
    <name type="scientific">Coleofasciculus chthonoplastes PCC 7420</name>
    <dbReference type="NCBI Taxonomy" id="118168"/>
    <lineage>
        <taxon>Bacteria</taxon>
        <taxon>Bacillati</taxon>
        <taxon>Cyanobacteriota</taxon>
        <taxon>Cyanophyceae</taxon>
        <taxon>Coleofasciculales</taxon>
        <taxon>Coleofasciculaceae</taxon>
        <taxon>Coleofasciculus</taxon>
    </lineage>
</organism>
<keyword evidence="14" id="KW-1185">Reference proteome</keyword>
<proteinExistence type="inferred from homology"/>
<evidence type="ECO:0000256" key="9">
    <source>
        <dbReference type="ARBA" id="ARBA00023118"/>
    </source>
</evidence>
<comment type="similarity">
    <text evidence="1">In the N-terminal section; belongs to the CRISPR-associated nuclease Cas3-HD family.</text>
</comment>
<dbReference type="Gene3D" id="1.10.3210.30">
    <property type="match status" value="1"/>
</dbReference>
<evidence type="ECO:0000256" key="7">
    <source>
        <dbReference type="ARBA" id="ARBA00022806"/>
    </source>
</evidence>
<dbReference type="Pfam" id="PF22590">
    <property type="entry name" value="Cas3-like_C_2"/>
    <property type="match status" value="1"/>
</dbReference>
<dbReference type="NCBIfam" id="TIGR01587">
    <property type="entry name" value="cas3_core"/>
    <property type="match status" value="1"/>
</dbReference>
<sequence>MNSEFPQTHSIITDQSPQSNIRISRPPRQDGTVQTVKQHLEETGAIAAAVHPLAEIAGKWHDLGKFDPTWQQYLQASMAGNKCKSPGHAIHGAALAWKKGLHGVAFAILGHHSGLPNLGGADGIQQKLKGDQHWQSIQAIAQKELGDNFFTCPSHHPEHPLTEDLLIRIIFSALVDADRESAARFLGDWDTVTPPTIEQLISQFETHYHHLIQNAADTPINAIRRDIYRHCQAAATLKPGFFRLTTPTGGGKTLSVMAFALHHAQNYQQKRIIYCPPFTSIIEQAAQVYRESFSENAVLEHHSGVVFDTHTDELHHYQFAAQRWDYPIIVSTTVQLFESLFSRHPSQCRKVHRITNSVIILDEVQALPTKYLKPIMSMLRGLVDNWNCSVVFCSATQPWYGILDLPEIRDIVPLNQRQSHAKTLQRVEYHYQSQAWDWHDLLQDIRQRSLKNALVVVSAKIDARQGFKVLSELGNTFHLSTNMYAAHRRRVLNQVRDRLNQDLPVYLISTQLIEAGVDIDFTAGYRAIAGLDSIIQTAGRVNRNHKSNHAILTIFELKNQGFPQQDRDKIQITRNLLKAGQSLHDEASCQDYFKSFLANPAVNLDQQEIQKRREGFMFKDIDTHFQMIEDNKVNVIIPLEDTAKQLIELAQKQQRLSQKEWRLLLHYAVGVTPKLADASSQEIFPGLRVWQGDYNPNFGIVTE</sequence>
<keyword evidence="9" id="KW-0051">Antiviral defense</keyword>
<dbReference type="CDD" id="cd09641">
    <property type="entry name" value="Cas3''_I"/>
    <property type="match status" value="1"/>
</dbReference>
<keyword evidence="6" id="KW-0378">Hydrolase</keyword>
<protein>
    <submittedName>
        <fullName evidence="13">CRISPR-associated helicase Cas3 domain protein</fullName>
    </submittedName>
</protein>
<dbReference type="RefSeq" id="WP_006103819.1">
    <property type="nucleotide sequence ID" value="NZ_DS989860.1"/>
</dbReference>
<evidence type="ECO:0000256" key="1">
    <source>
        <dbReference type="ARBA" id="ARBA00006847"/>
    </source>
</evidence>
<evidence type="ECO:0000259" key="12">
    <source>
        <dbReference type="PROSITE" id="PS51643"/>
    </source>
</evidence>
<dbReference type="AlphaFoldDB" id="B4VYG3"/>
<feature type="domain" description="Helicase ATP-binding" evidence="11">
    <location>
        <begin position="233"/>
        <end position="415"/>
    </location>
</feature>
<dbReference type="EMBL" id="DS989860">
    <property type="protein sequence ID" value="EDX73017.1"/>
    <property type="molecule type" value="Genomic_DNA"/>
</dbReference>
<gene>
    <name evidence="13" type="ORF">MC7420_2635</name>
</gene>
<dbReference type="GO" id="GO:0046872">
    <property type="term" value="F:metal ion binding"/>
    <property type="evidence" value="ECO:0007669"/>
    <property type="project" value="UniProtKB-KW"/>
</dbReference>
<dbReference type="InterPro" id="IPR054712">
    <property type="entry name" value="Cas3-like_dom"/>
</dbReference>
<dbReference type="SUPFAM" id="SSF52540">
    <property type="entry name" value="P-loop containing nucleoside triphosphate hydrolases"/>
    <property type="match status" value="1"/>
</dbReference>
<dbReference type="GO" id="GO:0051607">
    <property type="term" value="P:defense response to virus"/>
    <property type="evidence" value="ECO:0007669"/>
    <property type="project" value="UniProtKB-KW"/>
</dbReference>
<reference evidence="13 14" key="1">
    <citation type="submission" date="2008-07" db="EMBL/GenBank/DDBJ databases">
        <authorList>
            <person name="Tandeau de Marsac N."/>
            <person name="Ferriera S."/>
            <person name="Johnson J."/>
            <person name="Kravitz S."/>
            <person name="Beeson K."/>
            <person name="Sutton G."/>
            <person name="Rogers Y.-H."/>
            <person name="Friedman R."/>
            <person name="Frazier M."/>
            <person name="Venter J.C."/>
        </authorList>
    </citation>
    <scope>NUCLEOTIDE SEQUENCE [LARGE SCALE GENOMIC DNA]</scope>
    <source>
        <strain evidence="13 14">PCC 7420</strain>
    </source>
</reference>
<dbReference type="PROSITE" id="PS51643">
    <property type="entry name" value="HD_CAS3"/>
    <property type="match status" value="1"/>
</dbReference>
<keyword evidence="3" id="KW-0540">Nuclease</keyword>
<dbReference type="InterPro" id="IPR011545">
    <property type="entry name" value="DEAD/DEAH_box_helicase_dom"/>
</dbReference>
<dbReference type="GO" id="GO:0016787">
    <property type="term" value="F:hydrolase activity"/>
    <property type="evidence" value="ECO:0007669"/>
    <property type="project" value="UniProtKB-KW"/>
</dbReference>
<dbReference type="OrthoDB" id="9810236at2"/>
<accession>B4VYG3</accession>
<keyword evidence="4" id="KW-0479">Metal-binding</keyword>
<evidence type="ECO:0000256" key="3">
    <source>
        <dbReference type="ARBA" id="ARBA00022722"/>
    </source>
</evidence>
<dbReference type="GO" id="GO:0004518">
    <property type="term" value="F:nuclease activity"/>
    <property type="evidence" value="ECO:0007669"/>
    <property type="project" value="UniProtKB-KW"/>
</dbReference>
<dbReference type="InterPro" id="IPR006474">
    <property type="entry name" value="Helicase_Cas3_CRISPR-ass_core"/>
</dbReference>
<evidence type="ECO:0000256" key="5">
    <source>
        <dbReference type="ARBA" id="ARBA00022741"/>
    </source>
</evidence>
<comment type="similarity">
    <text evidence="2">In the central section; belongs to the CRISPR-associated helicase Cas3 family.</text>
</comment>
<dbReference type="GO" id="GO:0004386">
    <property type="term" value="F:helicase activity"/>
    <property type="evidence" value="ECO:0007669"/>
    <property type="project" value="UniProtKB-KW"/>
</dbReference>
<evidence type="ECO:0000259" key="11">
    <source>
        <dbReference type="PROSITE" id="PS51192"/>
    </source>
</evidence>
<dbReference type="NCBIfam" id="TIGR01596">
    <property type="entry name" value="cas3_HD"/>
    <property type="match status" value="1"/>
</dbReference>
<keyword evidence="7 13" id="KW-0347">Helicase</keyword>
<evidence type="ECO:0000256" key="10">
    <source>
        <dbReference type="SAM" id="MobiDB-lite"/>
    </source>
</evidence>
<feature type="domain" description="HD Cas3-type" evidence="12">
    <location>
        <begin position="29"/>
        <end position="180"/>
    </location>
</feature>
<dbReference type="Pfam" id="PF00270">
    <property type="entry name" value="DEAD"/>
    <property type="match status" value="1"/>
</dbReference>
<evidence type="ECO:0000313" key="13">
    <source>
        <dbReference type="EMBL" id="EDX73017.1"/>
    </source>
</evidence>
<evidence type="ECO:0000256" key="4">
    <source>
        <dbReference type="ARBA" id="ARBA00022723"/>
    </source>
</evidence>
<keyword evidence="5" id="KW-0547">Nucleotide-binding</keyword>
<evidence type="ECO:0000256" key="2">
    <source>
        <dbReference type="ARBA" id="ARBA00009046"/>
    </source>
</evidence>
<dbReference type="eggNOG" id="COG1203">
    <property type="taxonomic scope" value="Bacteria"/>
</dbReference>
<dbReference type="GO" id="GO:0005524">
    <property type="term" value="F:ATP binding"/>
    <property type="evidence" value="ECO:0007669"/>
    <property type="project" value="UniProtKB-KW"/>
</dbReference>
<dbReference type="PROSITE" id="PS51192">
    <property type="entry name" value="HELICASE_ATP_BIND_1"/>
    <property type="match status" value="1"/>
</dbReference>
<evidence type="ECO:0000256" key="6">
    <source>
        <dbReference type="ARBA" id="ARBA00022801"/>
    </source>
</evidence>
<dbReference type="InterPro" id="IPR038257">
    <property type="entry name" value="CRISPR-assoc_Cas3_HD_sf"/>
</dbReference>
<dbReference type="Gene3D" id="3.40.50.300">
    <property type="entry name" value="P-loop containing nucleotide triphosphate hydrolases"/>
    <property type="match status" value="2"/>
</dbReference>
<evidence type="ECO:0000256" key="8">
    <source>
        <dbReference type="ARBA" id="ARBA00022840"/>
    </source>
</evidence>
<evidence type="ECO:0000313" key="14">
    <source>
        <dbReference type="Proteomes" id="UP000003835"/>
    </source>
</evidence>
<name>B4VYG3_9CYAN</name>
<dbReference type="InterPro" id="IPR027417">
    <property type="entry name" value="P-loop_NTPase"/>
</dbReference>
<feature type="region of interest" description="Disordered" evidence="10">
    <location>
        <begin position="1"/>
        <end position="30"/>
    </location>
</feature>
<dbReference type="GO" id="GO:0003676">
    <property type="term" value="F:nucleic acid binding"/>
    <property type="evidence" value="ECO:0007669"/>
    <property type="project" value="InterPro"/>
</dbReference>
<dbReference type="CDD" id="cd17930">
    <property type="entry name" value="DEXHc_cas3"/>
    <property type="match status" value="1"/>
</dbReference>
<dbReference type="SMART" id="SM00487">
    <property type="entry name" value="DEXDc"/>
    <property type="match status" value="1"/>
</dbReference>